<organism evidence="2 3">
    <name type="scientific">Agaribacillus aureus</name>
    <dbReference type="NCBI Taxonomy" id="3051825"/>
    <lineage>
        <taxon>Bacteria</taxon>
        <taxon>Pseudomonadati</taxon>
        <taxon>Bacteroidota</taxon>
        <taxon>Cytophagia</taxon>
        <taxon>Cytophagales</taxon>
        <taxon>Splendidivirgaceae</taxon>
        <taxon>Agaribacillus</taxon>
    </lineage>
</organism>
<dbReference type="InterPro" id="IPR018490">
    <property type="entry name" value="cNMP-bd_dom_sf"/>
</dbReference>
<evidence type="ECO:0000259" key="1">
    <source>
        <dbReference type="PROSITE" id="PS50042"/>
    </source>
</evidence>
<proteinExistence type="predicted"/>
<dbReference type="EMBL" id="JAUJEB010000001">
    <property type="protein sequence ID" value="MDN5210502.1"/>
    <property type="molecule type" value="Genomic_DNA"/>
</dbReference>
<dbReference type="CDD" id="cd00038">
    <property type="entry name" value="CAP_ED"/>
    <property type="match status" value="1"/>
</dbReference>
<sequence length="197" mass="23314">MSLYRAFRKALEEGAPIQDENWSHIRPLLKLRHFKKGEYIIREGQVEDYLSAVASGCVRHFIVKGDHQVSFEFAFENELSNSYASFLSRQPSRIFIEAMEDVCLVSLHHNSLQELYKDSAVGERIGRLTTENYYIWREQRELMLLTLSPEELYLDLLSNYPVYINRIPQKYLASYLQVKPESLSRIKRRIYTNRNRT</sequence>
<accession>A0ABT8KYI2</accession>
<name>A0ABT8KYI2_9BACT</name>
<comment type="caution">
    <text evidence="2">The sequence shown here is derived from an EMBL/GenBank/DDBJ whole genome shotgun (WGS) entry which is preliminary data.</text>
</comment>
<feature type="domain" description="Cyclic nucleotide-binding" evidence="1">
    <location>
        <begin position="29"/>
        <end position="115"/>
    </location>
</feature>
<dbReference type="Pfam" id="PF00027">
    <property type="entry name" value="cNMP_binding"/>
    <property type="match status" value="1"/>
</dbReference>
<dbReference type="Proteomes" id="UP001172083">
    <property type="component" value="Unassembled WGS sequence"/>
</dbReference>
<dbReference type="Gene3D" id="2.60.120.10">
    <property type="entry name" value="Jelly Rolls"/>
    <property type="match status" value="1"/>
</dbReference>
<dbReference type="InterPro" id="IPR000595">
    <property type="entry name" value="cNMP-bd_dom"/>
</dbReference>
<gene>
    <name evidence="2" type="ORF">QQ020_00545</name>
</gene>
<dbReference type="PROSITE" id="PS50042">
    <property type="entry name" value="CNMP_BINDING_3"/>
    <property type="match status" value="1"/>
</dbReference>
<evidence type="ECO:0000313" key="2">
    <source>
        <dbReference type="EMBL" id="MDN5210502.1"/>
    </source>
</evidence>
<evidence type="ECO:0000313" key="3">
    <source>
        <dbReference type="Proteomes" id="UP001172083"/>
    </source>
</evidence>
<protein>
    <submittedName>
        <fullName evidence="2">Cyclic nucleotide-binding domain-containing protein</fullName>
    </submittedName>
</protein>
<dbReference type="InterPro" id="IPR014710">
    <property type="entry name" value="RmlC-like_jellyroll"/>
</dbReference>
<keyword evidence="3" id="KW-1185">Reference proteome</keyword>
<dbReference type="SUPFAM" id="SSF51206">
    <property type="entry name" value="cAMP-binding domain-like"/>
    <property type="match status" value="1"/>
</dbReference>
<dbReference type="RefSeq" id="WP_346755846.1">
    <property type="nucleotide sequence ID" value="NZ_JAUJEB010000001.1"/>
</dbReference>
<reference evidence="2" key="1">
    <citation type="submission" date="2023-06" db="EMBL/GenBank/DDBJ databases">
        <title>Genomic of Agaribacillus aureum.</title>
        <authorList>
            <person name="Wang G."/>
        </authorList>
    </citation>
    <scope>NUCLEOTIDE SEQUENCE</scope>
    <source>
        <strain evidence="2">BMA12</strain>
    </source>
</reference>